<dbReference type="Proteomes" id="UP000224386">
    <property type="component" value="Unassembled WGS sequence"/>
</dbReference>
<evidence type="ECO:0000313" key="1">
    <source>
        <dbReference type="EMBL" id="PFQ46090.1"/>
    </source>
</evidence>
<accession>A0A2B2LUW1</accession>
<evidence type="ECO:0000313" key="2">
    <source>
        <dbReference type="Proteomes" id="UP000224386"/>
    </source>
</evidence>
<proteinExistence type="predicted"/>
<gene>
    <name evidence="1" type="ORF">COK05_13005</name>
</gene>
<dbReference type="EMBL" id="NVAP01000027">
    <property type="protein sequence ID" value="PFQ46090.1"/>
    <property type="molecule type" value="Genomic_DNA"/>
</dbReference>
<dbReference type="AlphaFoldDB" id="A0A2B2LUW1"/>
<reference evidence="1 2" key="1">
    <citation type="submission" date="2017-09" db="EMBL/GenBank/DDBJ databases">
        <title>Large-scale bioinformatics analysis of Bacillus genomes uncovers conserved roles of natural products in bacterial physiology.</title>
        <authorList>
            <consortium name="Agbiome Team Llc"/>
            <person name="Bleich R.M."/>
            <person name="Grubbs K.J."/>
            <person name="Santa Maria K.C."/>
            <person name="Allen S.E."/>
            <person name="Farag S."/>
            <person name="Shank E.A."/>
            <person name="Bowers A."/>
        </authorList>
    </citation>
    <scope>NUCLEOTIDE SEQUENCE [LARGE SCALE GENOMIC DNA]</scope>
    <source>
        <strain evidence="1 2">AFS070861</strain>
    </source>
</reference>
<sequence length="79" mass="9328">MSENPFYTLPLYSKYYPYCIIAYMKEEMVDTTYGDVFIKVSISFIRIPSLFSYDNLSIFDRTCRSFCYSGGFSNIFIDK</sequence>
<organism evidence="1 2">
    <name type="scientific">Bacillus cereus</name>
    <dbReference type="NCBI Taxonomy" id="1396"/>
    <lineage>
        <taxon>Bacteria</taxon>
        <taxon>Bacillati</taxon>
        <taxon>Bacillota</taxon>
        <taxon>Bacilli</taxon>
        <taxon>Bacillales</taxon>
        <taxon>Bacillaceae</taxon>
        <taxon>Bacillus</taxon>
        <taxon>Bacillus cereus group</taxon>
    </lineage>
</organism>
<name>A0A2B2LUW1_BACCE</name>
<protein>
    <submittedName>
        <fullName evidence="1">Uncharacterized protein</fullName>
    </submittedName>
</protein>
<comment type="caution">
    <text evidence="1">The sequence shown here is derived from an EMBL/GenBank/DDBJ whole genome shotgun (WGS) entry which is preliminary data.</text>
</comment>